<evidence type="ECO:0000313" key="2">
    <source>
        <dbReference type="EMBL" id="CAB4535491.1"/>
    </source>
</evidence>
<sequence length="175" mass="19720">MPENPIAEFYKLFGLTQTASIDEIIQARRFLALEFHPDRGGSDEHMALVNLAFDEIMNWHRQQQPEPLHISIPKVPSAFDVDRPSFVINALPVVAFELLLLAGRIIGDVALDDPPYLLEVQIEDPVLTWCRLEVLPESGSSSVSLMVDGQTNALSVRDLWIRTINEIGFAHHERP</sequence>
<feature type="domain" description="J" evidence="1">
    <location>
        <begin position="8"/>
        <end position="61"/>
    </location>
</feature>
<dbReference type="InterPro" id="IPR036869">
    <property type="entry name" value="J_dom_sf"/>
</dbReference>
<dbReference type="CDD" id="cd06257">
    <property type="entry name" value="DnaJ"/>
    <property type="match status" value="1"/>
</dbReference>
<proteinExistence type="predicted"/>
<dbReference type="Gene3D" id="1.10.287.110">
    <property type="entry name" value="DnaJ domain"/>
    <property type="match status" value="1"/>
</dbReference>
<dbReference type="SUPFAM" id="SSF46565">
    <property type="entry name" value="Chaperone J-domain"/>
    <property type="match status" value="1"/>
</dbReference>
<name>A0A6J6B8Z3_9ZZZZ</name>
<dbReference type="AlphaFoldDB" id="A0A6J6B8Z3"/>
<protein>
    <submittedName>
        <fullName evidence="2">Unannotated protein</fullName>
    </submittedName>
</protein>
<organism evidence="2">
    <name type="scientific">freshwater metagenome</name>
    <dbReference type="NCBI Taxonomy" id="449393"/>
    <lineage>
        <taxon>unclassified sequences</taxon>
        <taxon>metagenomes</taxon>
        <taxon>ecological metagenomes</taxon>
    </lineage>
</organism>
<dbReference type="SMART" id="SM00271">
    <property type="entry name" value="DnaJ"/>
    <property type="match status" value="1"/>
</dbReference>
<dbReference type="InterPro" id="IPR001623">
    <property type="entry name" value="DnaJ_domain"/>
</dbReference>
<dbReference type="PROSITE" id="PS50076">
    <property type="entry name" value="DNAJ_2"/>
    <property type="match status" value="1"/>
</dbReference>
<accession>A0A6J6B8Z3</accession>
<gene>
    <name evidence="2" type="ORF">UFOPK1421_00318</name>
</gene>
<reference evidence="2" key="1">
    <citation type="submission" date="2020-05" db="EMBL/GenBank/DDBJ databases">
        <authorList>
            <person name="Chiriac C."/>
            <person name="Salcher M."/>
            <person name="Ghai R."/>
            <person name="Kavagutti S V."/>
        </authorList>
    </citation>
    <scope>NUCLEOTIDE SEQUENCE</scope>
</reference>
<evidence type="ECO:0000259" key="1">
    <source>
        <dbReference type="PROSITE" id="PS50076"/>
    </source>
</evidence>
<dbReference type="EMBL" id="CAEZSL010000021">
    <property type="protein sequence ID" value="CAB4535491.1"/>
    <property type="molecule type" value="Genomic_DNA"/>
</dbReference>